<dbReference type="InterPro" id="IPR043037">
    <property type="entry name" value="CfaE_adhesin"/>
</dbReference>
<reference evidence="2" key="1">
    <citation type="submission" date="2023-07" db="EMBL/GenBank/DDBJ databases">
        <title>Structural and functional analysis of rice phyllospheric bacteria for their antimicrobial properties and defense elicitation against blast disease.</title>
        <authorList>
            <person name="Sahu K.P."/>
            <person name="Asharani P."/>
            <person name="Kumar M."/>
            <person name="Reddy B."/>
            <person name="Kumar A."/>
        </authorList>
    </citation>
    <scope>NUCLEOTIDE SEQUENCE [LARGE SCALE GENOMIC DNA]</scope>
    <source>
        <strain evidence="2">OsEp_Plm_30P10</strain>
    </source>
</reference>
<name>A0ABU5LIL5_9GAMM</name>
<gene>
    <name evidence="1" type="ORF">N4G40_16045</name>
</gene>
<dbReference type="RefSeq" id="WP_322543557.1">
    <property type="nucleotide sequence ID" value="NZ_JAOBTT010000001.1"/>
</dbReference>
<proteinExistence type="predicted"/>
<comment type="caution">
    <text evidence="1">The sequence shown here is derived from an EMBL/GenBank/DDBJ whole genome shotgun (WGS) entry which is preliminary data.</text>
</comment>
<keyword evidence="2" id="KW-1185">Reference proteome</keyword>
<sequence>MAVCMKMMRAIVIIASVTDTGFASFYPPLVPPVEQYKTFTLTLDRATLGNVRHYVWRDILNGSGGESAPYRSVYWLCFSLTESGYGAGDCLYPEPQTAAPTSLTLRFTEQRTRVTRDIRLYAQSTPVGCTSAPTGINSFNNFSCFAPGQGVVSNYAKSLSVWFDEQALNTLPFGGLWQATLQLRQRNLNYDMERIDWQAKIDLTLRDGANATVWFPQQQTSTPRHDLALKTHQVQTIPGGVMDGRAQLDMCLYDGINNYATRYSLTVTDDEHIGNRRGDVFSVFHKGINDNTLRRRIDYHIQLSYNGQEFYMDNNVKRELPSLNFSQLRPVQLPGIPTPVLCAPAPLTFITPQFNKRDKESGDYQGSVRVIFTPNSVITLFPL</sequence>
<dbReference type="Pfam" id="PF07434">
    <property type="entry name" value="CblD"/>
    <property type="match status" value="1"/>
</dbReference>
<dbReference type="Gene3D" id="2.60.40.2520">
    <property type="entry name" value="CFA/I fimbrial subunit E, adhesin domain"/>
    <property type="match status" value="1"/>
</dbReference>
<dbReference type="InterPro" id="IPR010888">
    <property type="entry name" value="CblD"/>
</dbReference>
<dbReference type="Proteomes" id="UP001288620">
    <property type="component" value="Unassembled WGS sequence"/>
</dbReference>
<organism evidence="1 2">
    <name type="scientific">Pantoea eucrina</name>
    <dbReference type="NCBI Taxonomy" id="472693"/>
    <lineage>
        <taxon>Bacteria</taxon>
        <taxon>Pseudomonadati</taxon>
        <taxon>Pseudomonadota</taxon>
        <taxon>Gammaproteobacteria</taxon>
        <taxon>Enterobacterales</taxon>
        <taxon>Erwiniaceae</taxon>
        <taxon>Pantoea</taxon>
    </lineage>
</organism>
<evidence type="ECO:0000313" key="1">
    <source>
        <dbReference type="EMBL" id="MDZ7279767.1"/>
    </source>
</evidence>
<protein>
    <submittedName>
        <fullName evidence="1">Uncharacterized protein</fullName>
    </submittedName>
</protein>
<evidence type="ECO:0000313" key="2">
    <source>
        <dbReference type="Proteomes" id="UP001288620"/>
    </source>
</evidence>
<dbReference type="Gene3D" id="2.60.40.2040">
    <property type="entry name" value="CFA/I fimbrial subunit E, pilin domain"/>
    <property type="match status" value="1"/>
</dbReference>
<accession>A0ABU5LIL5</accession>
<dbReference type="EMBL" id="JAOBTT010000001">
    <property type="protein sequence ID" value="MDZ7279767.1"/>
    <property type="molecule type" value="Genomic_DNA"/>
</dbReference>